<protein>
    <recommendedName>
        <fullName evidence="4">Glycosyltransferase RgtA/B/C/D-like domain-containing protein</fullName>
    </recommendedName>
</protein>
<feature type="transmembrane region" description="Helical" evidence="1">
    <location>
        <begin position="230"/>
        <end position="248"/>
    </location>
</feature>
<feature type="transmembrane region" description="Helical" evidence="1">
    <location>
        <begin position="260"/>
        <end position="280"/>
    </location>
</feature>
<evidence type="ECO:0008006" key="4">
    <source>
        <dbReference type="Google" id="ProtNLM"/>
    </source>
</evidence>
<feature type="transmembrane region" description="Helical" evidence="1">
    <location>
        <begin position="343"/>
        <end position="367"/>
    </location>
</feature>
<keyword evidence="3" id="KW-1185">Reference proteome</keyword>
<name>A0A7K1TFW7_9BACT</name>
<reference evidence="2 3" key="1">
    <citation type="submission" date="2019-12" db="EMBL/GenBank/DDBJ databases">
        <title>Hymenobacter sp. HMF4947 Genome sequencing and assembly.</title>
        <authorList>
            <person name="Kang H."/>
            <person name="Cha I."/>
            <person name="Kim H."/>
            <person name="Joh K."/>
        </authorList>
    </citation>
    <scope>NUCLEOTIDE SEQUENCE [LARGE SCALE GENOMIC DNA]</scope>
    <source>
        <strain evidence="2 3">HMF4947</strain>
    </source>
</reference>
<dbReference type="EMBL" id="WQKZ01000003">
    <property type="protein sequence ID" value="MVN77299.1"/>
    <property type="molecule type" value="Genomic_DNA"/>
</dbReference>
<accession>A0A7K1TFW7</accession>
<evidence type="ECO:0000256" key="1">
    <source>
        <dbReference type="SAM" id="Phobius"/>
    </source>
</evidence>
<keyword evidence="1" id="KW-1133">Transmembrane helix</keyword>
<feature type="transmembrane region" description="Helical" evidence="1">
    <location>
        <begin position="110"/>
        <end position="141"/>
    </location>
</feature>
<evidence type="ECO:0000313" key="2">
    <source>
        <dbReference type="EMBL" id="MVN77299.1"/>
    </source>
</evidence>
<feature type="transmembrane region" description="Helical" evidence="1">
    <location>
        <begin position="408"/>
        <end position="428"/>
    </location>
</feature>
<evidence type="ECO:0000313" key="3">
    <source>
        <dbReference type="Proteomes" id="UP000441336"/>
    </source>
</evidence>
<sequence>MRLIVALLLNMLLALGLVWWLRREHRRAAPSLRRWLLPALGWRLLLTAIVGSRPSPDANFMVFWSKGLAVDAWAHPASAWVLWQGQQIRSGSGQVLSKYDLSNTLFFIKILGILNFASLGIVFLNALYLSLFCFIGCWLLARTWAQVFPATPPAAAVVALLLWPSVVWWTAGLGKETMLVGCETALVALVLRLLYCPPAATGAKTWLNRLAYLLLSLLLAWLAYRMRFFFALPLLGVLAVLAGLRGATQRGWLGATSSRRQIIALLLVAGVGSGLVIRLFPNETKFYKEQLYEQYTFGSAASVGRPHLDYPGLAPTGPSLLAHAPLAVAQVLTRPWVGESRSLFYIGVGLENLGLLGLLGLAVVAVVRGRPGHLPVVLVLLLMAYFLLTASFIGLSTPNLGTMHRYRAALLPWLLLLLLQNNYAHWLMKKLAERKRGF</sequence>
<dbReference type="AlphaFoldDB" id="A0A7K1TFW7"/>
<gene>
    <name evidence="2" type="ORF">GO988_13265</name>
</gene>
<feature type="transmembrane region" description="Helical" evidence="1">
    <location>
        <begin position="374"/>
        <end position="396"/>
    </location>
</feature>
<feature type="transmembrane region" description="Helical" evidence="1">
    <location>
        <begin position="153"/>
        <end position="171"/>
    </location>
</feature>
<proteinExistence type="predicted"/>
<organism evidence="2 3">
    <name type="scientific">Hymenobacter ginkgonis</name>
    <dbReference type="NCBI Taxonomy" id="2682976"/>
    <lineage>
        <taxon>Bacteria</taxon>
        <taxon>Pseudomonadati</taxon>
        <taxon>Bacteroidota</taxon>
        <taxon>Cytophagia</taxon>
        <taxon>Cytophagales</taxon>
        <taxon>Hymenobacteraceae</taxon>
        <taxon>Hymenobacter</taxon>
    </lineage>
</organism>
<keyword evidence="1" id="KW-0472">Membrane</keyword>
<feature type="transmembrane region" description="Helical" evidence="1">
    <location>
        <begin position="177"/>
        <end position="194"/>
    </location>
</feature>
<dbReference type="RefSeq" id="WP_157566176.1">
    <property type="nucleotide sequence ID" value="NZ_WQKZ01000003.1"/>
</dbReference>
<dbReference type="Proteomes" id="UP000441336">
    <property type="component" value="Unassembled WGS sequence"/>
</dbReference>
<comment type="caution">
    <text evidence="2">The sequence shown here is derived from an EMBL/GenBank/DDBJ whole genome shotgun (WGS) entry which is preliminary data.</text>
</comment>
<keyword evidence="1" id="KW-0812">Transmembrane</keyword>
<feature type="transmembrane region" description="Helical" evidence="1">
    <location>
        <begin position="206"/>
        <end position="224"/>
    </location>
</feature>
<feature type="transmembrane region" description="Helical" evidence="1">
    <location>
        <begin position="6"/>
        <end position="22"/>
    </location>
</feature>